<keyword evidence="2" id="KW-1185">Reference proteome</keyword>
<evidence type="ECO:0000313" key="2">
    <source>
        <dbReference type="Proteomes" id="UP000305921"/>
    </source>
</evidence>
<name>A0A5R9EA37_9ACTN</name>
<gene>
    <name evidence="1" type="ORF">FEF34_20155</name>
</gene>
<dbReference type="AlphaFoldDB" id="A0A5R9EA37"/>
<reference evidence="1 2" key="1">
    <citation type="submission" date="2019-05" db="EMBL/GenBank/DDBJ databases">
        <title>Streptomyces marianii sp. nov., a novel marine actinomycete from southern coast of India.</title>
        <authorList>
            <person name="Iniyan A.M."/>
            <person name="Wink J."/>
            <person name="Ramprasad E."/>
            <person name="Ramana C.V."/>
            <person name="Bunk B."/>
            <person name="Sproer C."/>
            <person name="Joseph F.-J.R.S."/>
            <person name="Vincent S.G.P."/>
        </authorList>
    </citation>
    <scope>NUCLEOTIDE SEQUENCE [LARGE SCALE GENOMIC DNA]</scope>
    <source>
        <strain evidence="1 2">ICN19</strain>
    </source>
</reference>
<protein>
    <submittedName>
        <fullName evidence="1">Uncharacterized protein</fullName>
    </submittedName>
</protein>
<dbReference type="EMBL" id="VAWE01000001">
    <property type="protein sequence ID" value="TLQ45054.1"/>
    <property type="molecule type" value="Genomic_DNA"/>
</dbReference>
<comment type="caution">
    <text evidence="1">The sequence shown here is derived from an EMBL/GenBank/DDBJ whole genome shotgun (WGS) entry which is preliminary data.</text>
</comment>
<organism evidence="1 2">
    <name type="scientific">Streptomyces marianii</name>
    <dbReference type="NCBI Taxonomy" id="1817406"/>
    <lineage>
        <taxon>Bacteria</taxon>
        <taxon>Bacillati</taxon>
        <taxon>Actinomycetota</taxon>
        <taxon>Actinomycetes</taxon>
        <taxon>Kitasatosporales</taxon>
        <taxon>Streptomycetaceae</taxon>
        <taxon>Streptomyces</taxon>
    </lineage>
</organism>
<evidence type="ECO:0000313" key="1">
    <source>
        <dbReference type="EMBL" id="TLQ45054.1"/>
    </source>
</evidence>
<dbReference type="OrthoDB" id="4085222at2"/>
<dbReference type="Proteomes" id="UP000305921">
    <property type="component" value="Unassembled WGS sequence"/>
</dbReference>
<accession>A0A5R9EA37</accession>
<dbReference type="RefSeq" id="WP_138054411.1">
    <property type="nucleotide sequence ID" value="NZ_VAWE01000001.1"/>
</dbReference>
<proteinExistence type="predicted"/>
<sequence length="229" mass="23411">MARVLEPLRPLVSLLLQAPAPEETAAAATNIAAAAGTGPAIAALIQDAVVDRRLVSYALVHAGVVDEVGEITQAAPLLLAQAHAMVAMSLEEGWELVLTVPAFLTESLNEMSRDNGGPGLPLDTGRTIRHVAESAQSHLVIAAPYLHPSFAATVAPALSTLTEAGGTSTVITRALGRSAPDRSNANVAAVAVLRDAASAAGGRLRVCSWDESGLGIDSVAESFSRRVGG</sequence>